<dbReference type="InterPro" id="IPR001810">
    <property type="entry name" value="F-box_dom"/>
</dbReference>
<dbReference type="AlphaFoldDB" id="A0A4Z1HT48"/>
<protein>
    <recommendedName>
        <fullName evidence="2">F-box domain-containing protein</fullName>
    </recommendedName>
</protein>
<feature type="region of interest" description="Disordered" evidence="1">
    <location>
        <begin position="1"/>
        <end position="20"/>
    </location>
</feature>
<keyword evidence="4" id="KW-1185">Reference proteome</keyword>
<dbReference type="InterPro" id="IPR032675">
    <property type="entry name" value="LRR_dom_sf"/>
</dbReference>
<feature type="compositionally biased region" description="Low complexity" evidence="1">
    <location>
        <begin position="1"/>
        <end position="13"/>
    </location>
</feature>
<feature type="domain" description="F-box" evidence="2">
    <location>
        <begin position="23"/>
        <end position="54"/>
    </location>
</feature>
<name>A0A4Z1HT48_9HELO</name>
<accession>A0A4Z1HT48</accession>
<gene>
    <name evidence="3" type="ORF">BCON_0249g00110</name>
</gene>
<proteinExistence type="predicted"/>
<comment type="caution">
    <text evidence="3">The sequence shown here is derived from an EMBL/GenBank/DDBJ whole genome shotgun (WGS) entry which is preliminary data.</text>
</comment>
<dbReference type="Pfam" id="PF00646">
    <property type="entry name" value="F-box"/>
    <property type="match status" value="1"/>
</dbReference>
<dbReference type="Proteomes" id="UP000297527">
    <property type="component" value="Unassembled WGS sequence"/>
</dbReference>
<dbReference type="EMBL" id="PQXN01000248">
    <property type="protein sequence ID" value="TGO48163.1"/>
    <property type="molecule type" value="Genomic_DNA"/>
</dbReference>
<reference evidence="3 4" key="1">
    <citation type="submission" date="2017-12" db="EMBL/GenBank/DDBJ databases">
        <title>Comparative genomics of Botrytis spp.</title>
        <authorList>
            <person name="Valero-Jimenez C.A."/>
            <person name="Tapia P."/>
            <person name="Veloso J."/>
            <person name="Silva-Moreno E."/>
            <person name="Staats M."/>
            <person name="Valdes J.H."/>
            <person name="Van Kan J.A.L."/>
        </authorList>
    </citation>
    <scope>NUCLEOTIDE SEQUENCE [LARGE SCALE GENOMIC DNA]</scope>
    <source>
        <strain evidence="3 4">MUCL11595</strain>
    </source>
</reference>
<evidence type="ECO:0000313" key="3">
    <source>
        <dbReference type="EMBL" id="TGO48163.1"/>
    </source>
</evidence>
<dbReference type="Gene3D" id="3.80.10.10">
    <property type="entry name" value="Ribonuclease Inhibitor"/>
    <property type="match status" value="1"/>
</dbReference>
<organism evidence="3 4">
    <name type="scientific">Botryotinia convoluta</name>
    <dbReference type="NCBI Taxonomy" id="54673"/>
    <lineage>
        <taxon>Eukaryota</taxon>
        <taxon>Fungi</taxon>
        <taxon>Dikarya</taxon>
        <taxon>Ascomycota</taxon>
        <taxon>Pezizomycotina</taxon>
        <taxon>Leotiomycetes</taxon>
        <taxon>Helotiales</taxon>
        <taxon>Sclerotiniaceae</taxon>
        <taxon>Botryotinia</taxon>
    </lineage>
</organism>
<evidence type="ECO:0000256" key="1">
    <source>
        <dbReference type="SAM" id="MobiDB-lite"/>
    </source>
</evidence>
<sequence>MSESTSTSTSPPSRQEYFPGRSIPTETARLIIKYIDQATLPRARLVSRSWAPLILEVLFAQRGFSMSPFKNGMKRLEEVAQSIAMPSIHHLDIGLGIVDSRRLGLDILRNTPSVLLAKMSKDEKTRWLRDQLLVASDKYLQYCRGEAFARLLLPLENLSSITISNIENHISPSLYQRHEGLLDDPEMDMEIYTPEQWASLPPIKFQGVLDILTRMSLSGSISLTHLKIESLPIYTFMTWDSERAIGTDVSARFIEAFSHLESLSLGLSCCVPNGRLSLNPEPSCFHQKATSLIAQWNILAIDTMRKVVSSMKNLRHLDLNWQLSPIDEEEGCIPKMNSKNLRQIWNELFLESTFPDLETLRLSWFCMEKIDLFTFLFRHKDTLKYIDLGNYTFDKDDTSCSFKEFFEGLEKMLELEKLECRDVYSISASVRKKERKGRGECIRRERRSRDLIIGREE</sequence>
<evidence type="ECO:0000313" key="4">
    <source>
        <dbReference type="Proteomes" id="UP000297527"/>
    </source>
</evidence>
<evidence type="ECO:0000259" key="2">
    <source>
        <dbReference type="Pfam" id="PF00646"/>
    </source>
</evidence>
<dbReference type="OrthoDB" id="3533617at2759"/>
<dbReference type="SUPFAM" id="SSF52047">
    <property type="entry name" value="RNI-like"/>
    <property type="match status" value="1"/>
</dbReference>